<dbReference type="AlphaFoldDB" id="A0A4Q7YUX7"/>
<gene>
    <name evidence="2" type="ORF">BDD14_3209</name>
</gene>
<dbReference type="Gene3D" id="2.60.120.560">
    <property type="entry name" value="Exo-inulinase, domain 1"/>
    <property type="match status" value="1"/>
</dbReference>
<dbReference type="EMBL" id="SHKW01000001">
    <property type="protein sequence ID" value="RZU41682.1"/>
    <property type="molecule type" value="Genomic_DNA"/>
</dbReference>
<evidence type="ECO:0000313" key="2">
    <source>
        <dbReference type="EMBL" id="RZU41682.1"/>
    </source>
</evidence>
<reference evidence="2 3" key="1">
    <citation type="submission" date="2019-02" db="EMBL/GenBank/DDBJ databases">
        <title>Genomic Encyclopedia of Archaeal and Bacterial Type Strains, Phase II (KMG-II): from individual species to whole genera.</title>
        <authorList>
            <person name="Goeker M."/>
        </authorList>
    </citation>
    <scope>NUCLEOTIDE SEQUENCE [LARGE SCALE GENOMIC DNA]</scope>
    <source>
        <strain evidence="2 3">DSM 18101</strain>
    </source>
</reference>
<proteinExistence type="predicted"/>
<evidence type="ECO:0000259" key="1">
    <source>
        <dbReference type="Pfam" id="PF06439"/>
    </source>
</evidence>
<sequence length="302" mass="33526">MSPSHRLGTRFLRPSFLPATMLGLFFLTPAAVLVAQSVPPALESPPARAPQTGPHGEKLPGMPKFHDPAPYDIDEHTGYKQIFDGKTFTGWDADPSIWRVEDGVMIGETLEGKPKGNNYIVYRGDKTRDFDLKLKMKIEKGGGGGIQYRSVTGTPWTRAQPEGLPPYDLKFMMTGPQADFWFPVRAQAAGHTGQWYSENTMQGILAYRGQVTQALPGETNRLVATIGDKQALGGYVKVNEWNDYEIIARGGVMMHIMNGQLMAIFIDDNKDSVNNQPGLIGFEIESQPCKISVRDIWLRKLD</sequence>
<dbReference type="Proteomes" id="UP000292958">
    <property type="component" value="Unassembled WGS sequence"/>
</dbReference>
<comment type="caution">
    <text evidence="2">The sequence shown here is derived from an EMBL/GenBank/DDBJ whole genome shotgun (WGS) entry which is preliminary data.</text>
</comment>
<accession>A0A4Q7YUX7</accession>
<evidence type="ECO:0000313" key="3">
    <source>
        <dbReference type="Proteomes" id="UP000292958"/>
    </source>
</evidence>
<dbReference type="Pfam" id="PF06439">
    <property type="entry name" value="3keto-disac_hyd"/>
    <property type="match status" value="1"/>
</dbReference>
<name>A0A4Q7YUX7_9BACT</name>
<dbReference type="InterPro" id="IPR010496">
    <property type="entry name" value="AL/BT2_dom"/>
</dbReference>
<dbReference type="RefSeq" id="WP_242617967.1">
    <property type="nucleotide sequence ID" value="NZ_SHKW01000001.1"/>
</dbReference>
<protein>
    <submittedName>
        <fullName evidence="2">Uncharacterized protein DUF1080</fullName>
    </submittedName>
</protein>
<feature type="domain" description="3-keto-alpha-glucoside-1,2-lyase/3-keto-2-hydroxy-glucal hydratase" evidence="1">
    <location>
        <begin position="78"/>
        <end position="299"/>
    </location>
</feature>
<dbReference type="GO" id="GO:0016787">
    <property type="term" value="F:hydrolase activity"/>
    <property type="evidence" value="ECO:0007669"/>
    <property type="project" value="InterPro"/>
</dbReference>
<keyword evidence="3" id="KW-1185">Reference proteome</keyword>
<organism evidence="2 3">
    <name type="scientific">Edaphobacter modestus</name>
    <dbReference type="NCBI Taxonomy" id="388466"/>
    <lineage>
        <taxon>Bacteria</taxon>
        <taxon>Pseudomonadati</taxon>
        <taxon>Acidobacteriota</taxon>
        <taxon>Terriglobia</taxon>
        <taxon>Terriglobales</taxon>
        <taxon>Acidobacteriaceae</taxon>
        <taxon>Edaphobacter</taxon>
    </lineage>
</organism>